<dbReference type="Pfam" id="PF13557">
    <property type="entry name" value="Phenol_MetA_deg"/>
    <property type="match status" value="1"/>
</dbReference>
<dbReference type="Proteomes" id="UP001499852">
    <property type="component" value="Unassembled WGS sequence"/>
</dbReference>
<comment type="caution">
    <text evidence="2">The sequence shown here is derived from an EMBL/GenBank/DDBJ whole genome shotgun (WGS) entry which is preliminary data.</text>
</comment>
<dbReference type="EMBL" id="BAABIA010000002">
    <property type="protein sequence ID" value="GAA5137073.1"/>
    <property type="molecule type" value="Genomic_DNA"/>
</dbReference>
<evidence type="ECO:0000313" key="2">
    <source>
        <dbReference type="EMBL" id="GAA5137073.1"/>
    </source>
</evidence>
<accession>A0ABP9P1C6</accession>
<keyword evidence="3" id="KW-1185">Reference proteome</keyword>
<keyword evidence="1" id="KW-0732">Signal</keyword>
<dbReference type="InterPro" id="IPR025737">
    <property type="entry name" value="FApF"/>
</dbReference>
<feature type="chain" id="PRO_5045589853" description="Transporter" evidence="1">
    <location>
        <begin position="23"/>
        <end position="306"/>
    </location>
</feature>
<organism evidence="2 3">
    <name type="scientific">Prosthecobacter algae</name>
    <dbReference type="NCBI Taxonomy" id="1144682"/>
    <lineage>
        <taxon>Bacteria</taxon>
        <taxon>Pseudomonadati</taxon>
        <taxon>Verrucomicrobiota</taxon>
        <taxon>Verrucomicrobiia</taxon>
        <taxon>Verrucomicrobiales</taxon>
        <taxon>Verrucomicrobiaceae</taxon>
        <taxon>Prosthecobacter</taxon>
    </lineage>
</organism>
<evidence type="ECO:0000313" key="3">
    <source>
        <dbReference type="Proteomes" id="UP001499852"/>
    </source>
</evidence>
<gene>
    <name evidence="2" type="ORF">GCM10023213_13230</name>
</gene>
<protein>
    <recommendedName>
        <fullName evidence="4">Transporter</fullName>
    </recommendedName>
</protein>
<evidence type="ECO:0008006" key="4">
    <source>
        <dbReference type="Google" id="ProtNLM"/>
    </source>
</evidence>
<evidence type="ECO:0000256" key="1">
    <source>
        <dbReference type="SAM" id="SignalP"/>
    </source>
</evidence>
<sequence>MKHSLFSLSIIATIFTATTARADHGPGTSGSGFTTLTAETLKPGQFSSSFQFDWTEFDGLGGDIEGVDLLDRSFLTTLNIAYGVAENFQLGLTYGYYAAEGNRELEGGDIVTFDPDGFTDLWLTGKYRFYQGPAGQLALIGGVKAPTGDSSLTNTEGERVEPSATAGTGAWDGLAGLAYTVPLSAALTLDASALYTFRGERYDYRLGDRLDLGTSLAWRVCGDAKTFPQVSLVAEATLRHIAKSEEEGEKDANTGGTVLFLSPGVKVSFTEKIAGSIGIQLPVLQDLNGRQVETQFRLITGVSIAF</sequence>
<name>A0ABP9P1C6_9BACT</name>
<reference evidence="3" key="1">
    <citation type="journal article" date="2019" name="Int. J. Syst. Evol. Microbiol.">
        <title>The Global Catalogue of Microorganisms (GCM) 10K type strain sequencing project: providing services to taxonomists for standard genome sequencing and annotation.</title>
        <authorList>
            <consortium name="The Broad Institute Genomics Platform"/>
            <consortium name="The Broad Institute Genome Sequencing Center for Infectious Disease"/>
            <person name="Wu L."/>
            <person name="Ma J."/>
        </authorList>
    </citation>
    <scope>NUCLEOTIDE SEQUENCE [LARGE SCALE GENOMIC DNA]</scope>
    <source>
        <strain evidence="3">JCM 18053</strain>
    </source>
</reference>
<proteinExistence type="predicted"/>
<dbReference type="RefSeq" id="WP_345735579.1">
    <property type="nucleotide sequence ID" value="NZ_BAABIA010000002.1"/>
</dbReference>
<feature type="signal peptide" evidence="1">
    <location>
        <begin position="1"/>
        <end position="22"/>
    </location>
</feature>